<protein>
    <submittedName>
        <fullName evidence="3">Anti-sigma-V factor RsiV</fullName>
    </submittedName>
</protein>
<dbReference type="InterPro" id="IPR021729">
    <property type="entry name" value="DUF3298"/>
</dbReference>
<keyword evidence="1" id="KW-0472">Membrane</keyword>
<dbReference type="Proteomes" id="UP000679779">
    <property type="component" value="Unassembled WGS sequence"/>
</dbReference>
<evidence type="ECO:0000256" key="1">
    <source>
        <dbReference type="SAM" id="Phobius"/>
    </source>
</evidence>
<sequence>MNNNIEQLRREYQDIPIPEELDGIVDRAIDTSLRSRKQKRVKYTWIAGACAAALLFLVTINASPSVANALSSIPGVDRIIKVLTLKEYVVNEQNYSANIKVPAVANLDNKALELGLNEKYMKENKALYDKFLAEIEALKKQGGGHLGVDAGYEIKTDNDDILSIERYVDKSMASTSEELKLDTIDKKKQILITLPMLFKDDQYIRLISGNIQEQMKTQMKENPDTFYWVHGAADVLPTDEFKTIKKDQNFYINNDGKLVIVFDKYEVAPGYMGSVEFVIPTEAIADDLVSGQYIK</sequence>
<dbReference type="Gene3D" id="3.30.565.40">
    <property type="entry name" value="Fervidobacterium nodosum Rt17-B1 like"/>
    <property type="match status" value="1"/>
</dbReference>
<organism evidence="3 4">
    <name type="scientific">Paenibacillus albilobatus</name>
    <dbReference type="NCBI Taxonomy" id="2716884"/>
    <lineage>
        <taxon>Bacteria</taxon>
        <taxon>Bacillati</taxon>
        <taxon>Bacillota</taxon>
        <taxon>Bacilli</taxon>
        <taxon>Bacillales</taxon>
        <taxon>Paenibacillaceae</taxon>
        <taxon>Paenibacillus</taxon>
    </lineage>
</organism>
<keyword evidence="1" id="KW-0812">Transmembrane</keyword>
<comment type="caution">
    <text evidence="3">The sequence shown here is derived from an EMBL/GenBank/DDBJ whole genome shotgun (WGS) entry which is preliminary data.</text>
</comment>
<dbReference type="RefSeq" id="WP_160038377.1">
    <property type="nucleotide sequence ID" value="NZ_BORQ01000001.1"/>
</dbReference>
<reference evidence="3" key="1">
    <citation type="submission" date="2021-03" db="EMBL/GenBank/DDBJ databases">
        <title>Antimicrobial resistance genes in bacteria isolated from Japanese honey, and their potential for conferring macrolide and lincosamide resistance in the American foulbrood pathogen Paenibacillus larvae.</title>
        <authorList>
            <person name="Okamoto M."/>
            <person name="Kumagai M."/>
            <person name="Kanamori H."/>
            <person name="Takamatsu D."/>
        </authorList>
    </citation>
    <scope>NUCLEOTIDE SEQUENCE</scope>
    <source>
        <strain evidence="3">J2TS6</strain>
    </source>
</reference>
<dbReference type="Gene3D" id="3.90.640.20">
    <property type="entry name" value="Heat-shock cognate protein, ATPase"/>
    <property type="match status" value="1"/>
</dbReference>
<dbReference type="InterPro" id="IPR037126">
    <property type="entry name" value="PdaC/RsiV-like_sf"/>
</dbReference>
<proteinExistence type="predicted"/>
<dbReference type="Pfam" id="PF11738">
    <property type="entry name" value="DUF3298"/>
    <property type="match status" value="1"/>
</dbReference>
<feature type="transmembrane region" description="Helical" evidence="1">
    <location>
        <begin position="43"/>
        <end position="62"/>
    </location>
</feature>
<gene>
    <name evidence="3" type="ORF">J2TS6_03790</name>
</gene>
<keyword evidence="4" id="KW-1185">Reference proteome</keyword>
<feature type="domain" description="DUF3298" evidence="2">
    <location>
        <begin position="197"/>
        <end position="281"/>
    </location>
</feature>
<name>A0A919XEZ6_9BACL</name>
<evidence type="ECO:0000313" key="3">
    <source>
        <dbReference type="EMBL" id="GIO29238.1"/>
    </source>
</evidence>
<dbReference type="EMBL" id="BORQ01000001">
    <property type="protein sequence ID" value="GIO29238.1"/>
    <property type="molecule type" value="Genomic_DNA"/>
</dbReference>
<accession>A0A919XEZ6</accession>
<dbReference type="AlphaFoldDB" id="A0A919XEZ6"/>
<evidence type="ECO:0000313" key="4">
    <source>
        <dbReference type="Proteomes" id="UP000679779"/>
    </source>
</evidence>
<keyword evidence="1" id="KW-1133">Transmembrane helix</keyword>
<evidence type="ECO:0000259" key="2">
    <source>
        <dbReference type="Pfam" id="PF11738"/>
    </source>
</evidence>